<dbReference type="EMBL" id="CALNXI010000145">
    <property type="protein sequence ID" value="CAH3020372.1"/>
    <property type="molecule type" value="Genomic_DNA"/>
</dbReference>
<evidence type="ECO:0000256" key="3">
    <source>
        <dbReference type="PROSITE-ProRule" id="PRU00176"/>
    </source>
</evidence>
<dbReference type="SUPFAM" id="SSF54928">
    <property type="entry name" value="RNA-binding domain, RBD"/>
    <property type="match status" value="2"/>
</dbReference>
<reference evidence="5 6" key="1">
    <citation type="submission" date="2022-05" db="EMBL/GenBank/DDBJ databases">
        <authorList>
            <consortium name="Genoscope - CEA"/>
            <person name="William W."/>
        </authorList>
    </citation>
    <scope>NUCLEOTIDE SEQUENCE [LARGE SCALE GENOMIC DNA]</scope>
</reference>
<dbReference type="InterPro" id="IPR000504">
    <property type="entry name" value="RRM_dom"/>
</dbReference>
<gene>
    <name evidence="5" type="ORF">PEVE_00006847</name>
</gene>
<keyword evidence="6" id="KW-1185">Reference proteome</keyword>
<protein>
    <recommendedName>
        <fullName evidence="4">RRM domain-containing protein</fullName>
    </recommendedName>
</protein>
<dbReference type="InterPro" id="IPR035979">
    <property type="entry name" value="RBD_domain_sf"/>
</dbReference>
<dbReference type="CDD" id="cd00590">
    <property type="entry name" value="RRM_SF"/>
    <property type="match status" value="3"/>
</dbReference>
<evidence type="ECO:0000256" key="1">
    <source>
        <dbReference type="ARBA" id="ARBA00004123"/>
    </source>
</evidence>
<evidence type="ECO:0000313" key="5">
    <source>
        <dbReference type="EMBL" id="CAH3020372.1"/>
    </source>
</evidence>
<dbReference type="PANTHER" id="PTHR48033">
    <property type="entry name" value="RNA-BINDING (RRM/RBD/RNP MOTIFS) FAMILY PROTEIN"/>
    <property type="match status" value="1"/>
</dbReference>
<accession>A0ABN8LW83</accession>
<sequence>MSTITRTLRAYRLIHLRHIPRTYLPLSFVLVPRKMSVYPSNNISLCSRISRWPLQVLPSFQIIRLFATGTNNVPEPDDIDIVCRSAFFGCVSQKMREDVLEEYFSSYGAVDNLYLIRNFRGQSKGYGVVVFRNAETVDAVLDGTHKLDESLFKMERSRKYRVVMVEGLPQSYSEEEVRQLFSQFGEVGKIELHKALDRTRSFSLVSFAKQTEALEAVRNATNLGGQTFTVRLTLLNSMKDYTKLPSKRVIVYNLPYTTTVDELYKHFKFPCPTLREIHLRLDYENKTCLAFLQFDDAEESEKLIKEGTTPFGGQRISFKKIDDSQRLNSTDSALFLENIPLELSRDQVYHHFKNFGRMEKCHIKQNKGFGWVRYFIGPDAMAASQERGHTINGHTIYARRVALKVPEKGL</sequence>
<feature type="domain" description="RRM" evidence="4">
    <location>
        <begin position="247"/>
        <end position="323"/>
    </location>
</feature>
<evidence type="ECO:0000256" key="2">
    <source>
        <dbReference type="ARBA" id="ARBA00023242"/>
    </source>
</evidence>
<organism evidence="5 6">
    <name type="scientific">Porites evermanni</name>
    <dbReference type="NCBI Taxonomy" id="104178"/>
    <lineage>
        <taxon>Eukaryota</taxon>
        <taxon>Metazoa</taxon>
        <taxon>Cnidaria</taxon>
        <taxon>Anthozoa</taxon>
        <taxon>Hexacorallia</taxon>
        <taxon>Scleractinia</taxon>
        <taxon>Fungiina</taxon>
        <taxon>Poritidae</taxon>
        <taxon>Porites</taxon>
    </lineage>
</organism>
<dbReference type="Proteomes" id="UP001159427">
    <property type="component" value="Unassembled WGS sequence"/>
</dbReference>
<proteinExistence type="predicted"/>
<dbReference type="PANTHER" id="PTHR48033:SF10">
    <property type="entry name" value="RNA-BINDING PROTEIN SQUID"/>
    <property type="match status" value="1"/>
</dbReference>
<evidence type="ECO:0000259" key="4">
    <source>
        <dbReference type="PROSITE" id="PS50102"/>
    </source>
</evidence>
<keyword evidence="3" id="KW-0694">RNA-binding</keyword>
<keyword evidence="2" id="KW-0539">Nucleus</keyword>
<feature type="domain" description="RRM" evidence="4">
    <location>
        <begin position="161"/>
        <end position="237"/>
    </location>
</feature>
<feature type="domain" description="RRM" evidence="4">
    <location>
        <begin position="84"/>
        <end position="167"/>
    </location>
</feature>
<dbReference type="PROSITE" id="PS50102">
    <property type="entry name" value="RRM"/>
    <property type="match status" value="4"/>
</dbReference>
<dbReference type="InterPro" id="IPR012677">
    <property type="entry name" value="Nucleotide-bd_a/b_plait_sf"/>
</dbReference>
<name>A0ABN8LW83_9CNID</name>
<comment type="caution">
    <text evidence="5">The sequence shown here is derived from an EMBL/GenBank/DDBJ whole genome shotgun (WGS) entry which is preliminary data.</text>
</comment>
<dbReference type="Pfam" id="PF00076">
    <property type="entry name" value="RRM_1"/>
    <property type="match status" value="4"/>
</dbReference>
<dbReference type="SMART" id="SM00360">
    <property type="entry name" value="RRM"/>
    <property type="match status" value="4"/>
</dbReference>
<dbReference type="Gene3D" id="3.30.70.330">
    <property type="match status" value="4"/>
</dbReference>
<comment type="subcellular location">
    <subcellularLocation>
        <location evidence="1">Nucleus</location>
    </subcellularLocation>
</comment>
<evidence type="ECO:0000313" key="6">
    <source>
        <dbReference type="Proteomes" id="UP001159427"/>
    </source>
</evidence>
<feature type="domain" description="RRM" evidence="4">
    <location>
        <begin position="332"/>
        <end position="408"/>
    </location>
</feature>